<sequence>MKFISILSIGILFSLSGFAQEEKLINEAWKGFSDPQIFGSGFTHKLNDLPLEGNVDLGNRAWSGDYWSAKKGSINYRWNAPTKIGYKLVSPSKAEAQKMTEAELATLAPSEKLDLLMSRYDYPLVREVDGVATPTASIWAGICHGWSPATLYHNEPAPKLLTNAEGVKVPFGSGDIKALISYYYAFHHDAGSDQMGLRCFFGPWTGGAAARGCQEDLNAGAFHIVLANKVGLQKEGFVMDMDRYREVWNHPIIGYKSTVVANNLQPSRDAATTAVKEIRVKTVITHADGSAPTWGTVIGTDNQKTGTQEYTYRLELNNEGKIVGGTWESAKRPDFIWNVPRATEFSGLFTALPVLLND</sequence>
<organism evidence="2 3">
    <name type="scientific">Peredibacter starrii</name>
    <dbReference type="NCBI Taxonomy" id="28202"/>
    <lineage>
        <taxon>Bacteria</taxon>
        <taxon>Pseudomonadati</taxon>
        <taxon>Bdellovibrionota</taxon>
        <taxon>Bacteriovoracia</taxon>
        <taxon>Bacteriovoracales</taxon>
        <taxon>Bacteriovoracaceae</taxon>
        <taxon>Peredibacter</taxon>
    </lineage>
</organism>
<feature type="signal peptide" evidence="1">
    <location>
        <begin position="1"/>
        <end position="19"/>
    </location>
</feature>
<evidence type="ECO:0000256" key="1">
    <source>
        <dbReference type="SAM" id="SignalP"/>
    </source>
</evidence>
<evidence type="ECO:0000313" key="3">
    <source>
        <dbReference type="Proteomes" id="UP001324634"/>
    </source>
</evidence>
<protein>
    <submittedName>
        <fullName evidence="2">Uncharacterized protein</fullName>
    </submittedName>
</protein>
<dbReference type="GO" id="GO:0016755">
    <property type="term" value="F:aminoacyltransferase activity"/>
    <property type="evidence" value="ECO:0007669"/>
    <property type="project" value="InterPro"/>
</dbReference>
<feature type="chain" id="PRO_5044016477" evidence="1">
    <location>
        <begin position="20"/>
        <end position="358"/>
    </location>
</feature>
<dbReference type="Proteomes" id="UP001324634">
    <property type="component" value="Chromosome"/>
</dbReference>
<reference evidence="2 3" key="1">
    <citation type="submission" date="2023-11" db="EMBL/GenBank/DDBJ databases">
        <title>Peredibacter starrii A3.12.</title>
        <authorList>
            <person name="Mitchell R.J."/>
        </authorList>
    </citation>
    <scope>NUCLEOTIDE SEQUENCE [LARGE SCALE GENOMIC DNA]</scope>
    <source>
        <strain evidence="2 3">A3.12</strain>
    </source>
</reference>
<dbReference type="RefSeq" id="WP_321392751.1">
    <property type="nucleotide sequence ID" value="NZ_CP139487.1"/>
</dbReference>
<dbReference type="AlphaFoldDB" id="A0AAX4HMZ9"/>
<keyword evidence="1" id="KW-0732">Signal</keyword>
<accession>A0AAX4HMZ9</accession>
<dbReference type="InterPro" id="IPR032048">
    <property type="entry name" value="TGase_elicitor"/>
</dbReference>
<evidence type="ECO:0000313" key="2">
    <source>
        <dbReference type="EMBL" id="WPU64269.1"/>
    </source>
</evidence>
<keyword evidence="3" id="KW-1185">Reference proteome</keyword>
<dbReference type="Pfam" id="PF16683">
    <property type="entry name" value="TGase_elicitor"/>
    <property type="match status" value="1"/>
</dbReference>
<proteinExistence type="predicted"/>
<gene>
    <name evidence="2" type="ORF">SOO65_16365</name>
</gene>
<dbReference type="EMBL" id="CP139487">
    <property type="protein sequence ID" value="WPU64269.1"/>
    <property type="molecule type" value="Genomic_DNA"/>
</dbReference>
<dbReference type="KEGG" id="psti:SOO65_16365"/>
<name>A0AAX4HMZ9_9BACT</name>